<evidence type="ECO:0000313" key="2">
    <source>
        <dbReference type="EMBL" id="MFC4022360.1"/>
    </source>
</evidence>
<proteinExistence type="predicted"/>
<gene>
    <name evidence="2" type="ORF">ACFOUV_00850</name>
</gene>
<name>A0ABV8GUU4_9BACI</name>
<reference evidence="3" key="1">
    <citation type="journal article" date="2019" name="Int. J. Syst. Evol. Microbiol.">
        <title>The Global Catalogue of Microorganisms (GCM) 10K type strain sequencing project: providing services to taxonomists for standard genome sequencing and annotation.</title>
        <authorList>
            <consortium name="The Broad Institute Genomics Platform"/>
            <consortium name="The Broad Institute Genome Sequencing Center for Infectious Disease"/>
            <person name="Wu L."/>
            <person name="Ma J."/>
        </authorList>
    </citation>
    <scope>NUCLEOTIDE SEQUENCE [LARGE SCALE GENOMIC DNA]</scope>
    <source>
        <strain evidence="3">IBRC-M 10703</strain>
    </source>
</reference>
<dbReference type="EMBL" id="JBHSAO010000001">
    <property type="protein sequence ID" value="MFC4022360.1"/>
    <property type="molecule type" value="Genomic_DNA"/>
</dbReference>
<keyword evidence="3" id="KW-1185">Reference proteome</keyword>
<keyword evidence="1" id="KW-1133">Transmembrane helix</keyword>
<organism evidence="2 3">
    <name type="scientific">Oceanobacillus longus</name>
    <dbReference type="NCBI Taxonomy" id="930120"/>
    <lineage>
        <taxon>Bacteria</taxon>
        <taxon>Bacillati</taxon>
        <taxon>Bacillota</taxon>
        <taxon>Bacilli</taxon>
        <taxon>Bacillales</taxon>
        <taxon>Bacillaceae</taxon>
        <taxon>Oceanobacillus</taxon>
    </lineage>
</organism>
<keyword evidence="1" id="KW-0812">Transmembrane</keyword>
<evidence type="ECO:0000256" key="1">
    <source>
        <dbReference type="SAM" id="Phobius"/>
    </source>
</evidence>
<accession>A0ABV8GUU4</accession>
<protein>
    <submittedName>
        <fullName evidence="2">Damage-inducible protein DinB</fullName>
    </submittedName>
</protein>
<sequence length="66" mass="7638">MNLSVFKDSKFTIGMIFSFVLTLIAVITAATIENKNWVIFIVLSYIILFFSIQRVDKLYREKGNES</sequence>
<comment type="caution">
    <text evidence="2">The sequence shown here is derived from an EMBL/GenBank/DDBJ whole genome shotgun (WGS) entry which is preliminary data.</text>
</comment>
<evidence type="ECO:0000313" key="3">
    <source>
        <dbReference type="Proteomes" id="UP001595772"/>
    </source>
</evidence>
<keyword evidence="1" id="KW-0472">Membrane</keyword>
<feature type="transmembrane region" description="Helical" evidence="1">
    <location>
        <begin position="12"/>
        <end position="30"/>
    </location>
</feature>
<feature type="transmembrane region" description="Helical" evidence="1">
    <location>
        <begin position="36"/>
        <end position="52"/>
    </location>
</feature>
<dbReference type="Proteomes" id="UP001595772">
    <property type="component" value="Unassembled WGS sequence"/>
</dbReference>
<dbReference type="RefSeq" id="WP_379494876.1">
    <property type="nucleotide sequence ID" value="NZ_JBHSAO010000001.1"/>
</dbReference>